<gene>
    <name evidence="4" type="ORF">RDB_LOCUS141600</name>
</gene>
<dbReference type="PANTHER" id="PTHR44051">
    <property type="entry name" value="GLUTATHIONE S-TRANSFERASE-RELATED"/>
    <property type="match status" value="1"/>
</dbReference>
<evidence type="ECO:0000256" key="1">
    <source>
        <dbReference type="ARBA" id="ARBA00007409"/>
    </source>
</evidence>
<dbReference type="InterPro" id="IPR004045">
    <property type="entry name" value="Glutathione_S-Trfase_N"/>
</dbReference>
<organism evidence="4 5">
    <name type="scientific">Rhizoctonia solani</name>
    <dbReference type="NCBI Taxonomy" id="456999"/>
    <lineage>
        <taxon>Eukaryota</taxon>
        <taxon>Fungi</taxon>
        <taxon>Dikarya</taxon>
        <taxon>Basidiomycota</taxon>
        <taxon>Agaricomycotina</taxon>
        <taxon>Agaricomycetes</taxon>
        <taxon>Cantharellales</taxon>
        <taxon>Ceratobasidiaceae</taxon>
        <taxon>Rhizoctonia</taxon>
    </lineage>
</organism>
<dbReference type="SUPFAM" id="SSF47616">
    <property type="entry name" value="GST C-terminal domain-like"/>
    <property type="match status" value="1"/>
</dbReference>
<keyword evidence="2" id="KW-0472">Membrane</keyword>
<dbReference type="Gene3D" id="3.40.30.10">
    <property type="entry name" value="Glutaredoxin"/>
    <property type="match status" value="2"/>
</dbReference>
<dbReference type="Gene3D" id="1.20.1050.10">
    <property type="match status" value="2"/>
</dbReference>
<evidence type="ECO:0000256" key="2">
    <source>
        <dbReference type="SAM" id="Phobius"/>
    </source>
</evidence>
<dbReference type="SUPFAM" id="SSF52833">
    <property type="entry name" value="Thioredoxin-like"/>
    <property type="match status" value="1"/>
</dbReference>
<dbReference type="InterPro" id="IPR036282">
    <property type="entry name" value="Glutathione-S-Trfase_C_sf"/>
</dbReference>
<dbReference type="Pfam" id="PF22041">
    <property type="entry name" value="GST_C_7"/>
    <property type="match status" value="2"/>
</dbReference>
<keyword evidence="2" id="KW-0812">Transmembrane</keyword>
<dbReference type="Pfam" id="PF13409">
    <property type="entry name" value="GST_N_2"/>
    <property type="match status" value="1"/>
</dbReference>
<dbReference type="InterPro" id="IPR036249">
    <property type="entry name" value="Thioredoxin-like_sf"/>
</dbReference>
<name>A0A8H3H1C5_9AGAM</name>
<dbReference type="Proteomes" id="UP000663840">
    <property type="component" value="Unassembled WGS sequence"/>
</dbReference>
<evidence type="ECO:0000313" key="5">
    <source>
        <dbReference type="Proteomes" id="UP000663840"/>
    </source>
</evidence>
<reference evidence="4" key="1">
    <citation type="submission" date="2021-01" db="EMBL/GenBank/DDBJ databases">
        <authorList>
            <person name="Kaushik A."/>
        </authorList>
    </citation>
    <scope>NUCLEOTIDE SEQUENCE</scope>
    <source>
        <strain evidence="4">AG1-1A</strain>
    </source>
</reference>
<evidence type="ECO:0000259" key="3">
    <source>
        <dbReference type="PROSITE" id="PS50404"/>
    </source>
</evidence>
<sequence>MDHGLQIHTKRGEIDSQHRLTLNYKRLPYRVEYISIADIETKLKELGVSPSPHGHPIYQYTLPVIADPSPNPGGQPTYIMDSFEIAVYLDSKYPGPDYPTVIPHGMRNMQKLASDYIMSVGITFAPVILPFAAIRPGFLDEKGHEYYTRTRKAMFGKDLSEVMESSKENWMKAKAKWEALGNSLNLRDEGPFVMGEQMTFVDFALGLRLNRGLKRAITRVSASDTHSNVMAATKENPIILYDIYSKDGPWSPNTYKTRLTLSYKRLPFKVEFVSLADVESKLKELGVPPTSFNPLFKYTLPMIADPSSDPSGKPTYVVESFEIALYLDQKYPAPKYPIAIPPGTRALQRIAVERVMNAAMGFAMVLLPIAATRTNFMDDKGYEYFNRTRKAIFGRELSELLPEVDTHWVKAREGWEALGDQLELGGKEGPFVMGSQISFIDFVLGGLLHGIQKCEGGEMKYWKDMSTWQNGRWATFWKEISRLEADSSEVSA</sequence>
<feature type="transmembrane region" description="Helical" evidence="2">
    <location>
        <begin position="116"/>
        <end position="134"/>
    </location>
</feature>
<comment type="similarity">
    <text evidence="1">Belongs to the GST superfamily.</text>
</comment>
<accession>A0A8H3H1C5</accession>
<dbReference type="InterPro" id="IPR054416">
    <property type="entry name" value="GST_UstS-like_C"/>
</dbReference>
<comment type="caution">
    <text evidence="4">The sequence shown here is derived from an EMBL/GenBank/DDBJ whole genome shotgun (WGS) entry which is preliminary data.</text>
</comment>
<evidence type="ECO:0000313" key="4">
    <source>
        <dbReference type="EMBL" id="CAE6486376.1"/>
    </source>
</evidence>
<feature type="domain" description="GST N-terminal" evidence="3">
    <location>
        <begin position="241"/>
        <end position="335"/>
    </location>
</feature>
<dbReference type="AlphaFoldDB" id="A0A8H3H1C5"/>
<keyword evidence="2" id="KW-1133">Transmembrane helix</keyword>
<dbReference type="PANTHER" id="PTHR44051:SF8">
    <property type="entry name" value="GLUTATHIONE S-TRANSFERASE GSTA"/>
    <property type="match status" value="1"/>
</dbReference>
<dbReference type="EMBL" id="CAJMWR010004149">
    <property type="protein sequence ID" value="CAE6486376.1"/>
    <property type="molecule type" value="Genomic_DNA"/>
</dbReference>
<protein>
    <recommendedName>
        <fullName evidence="3">GST N-terminal domain-containing protein</fullName>
    </recommendedName>
</protein>
<dbReference type="PROSITE" id="PS50404">
    <property type="entry name" value="GST_NTER"/>
    <property type="match status" value="1"/>
</dbReference>
<proteinExistence type="inferred from homology"/>